<accession>A0A6G1D3W4</accession>
<name>A0A6G1D3W4_9ORYZ</name>
<dbReference type="Gene3D" id="1.25.10.10">
    <property type="entry name" value="Leucine-rich Repeat Variant"/>
    <property type="match status" value="1"/>
</dbReference>
<sequence>MQLVSTLLDTDGKPKRGHPLLDADDDQDPLVHTTEKEDKSQDATGEQGQRQEPLRENVSLVETPTHINDQRSILRSWQRISEYWSVPKEQSLTDDDLLPAWLAGRAQNNCVEIDRVTDLIPKTIGFTSFRSATVNSKAQQKVLVKSSLKVLQRLKSTEGEIGITVWYKISKHPFLLRNLTEILGDNSITQELMKLVAGIIRNIAIDRDTRQEIGHMQVIATPMPKF</sequence>
<reference evidence="3 4" key="1">
    <citation type="submission" date="2019-11" db="EMBL/GenBank/DDBJ databases">
        <title>Whole genome sequence of Oryza granulata.</title>
        <authorList>
            <person name="Li W."/>
        </authorList>
    </citation>
    <scope>NUCLEOTIDE SEQUENCE [LARGE SCALE GENOMIC DNA]</scope>
    <source>
        <strain evidence="4">cv. Menghai</strain>
        <tissue evidence="3">Leaf</tissue>
    </source>
</reference>
<feature type="region of interest" description="Disordered" evidence="2">
    <location>
        <begin position="1"/>
        <end position="59"/>
    </location>
</feature>
<dbReference type="InterPro" id="IPR000225">
    <property type="entry name" value="Armadillo"/>
</dbReference>
<dbReference type="EMBL" id="SPHZ02000007">
    <property type="protein sequence ID" value="KAF0906413.1"/>
    <property type="molecule type" value="Genomic_DNA"/>
</dbReference>
<dbReference type="PROSITE" id="PS50176">
    <property type="entry name" value="ARM_REPEAT"/>
    <property type="match status" value="1"/>
</dbReference>
<feature type="repeat" description="ARM" evidence="1">
    <location>
        <begin position="174"/>
        <end position="213"/>
    </location>
</feature>
<proteinExistence type="predicted"/>
<dbReference type="AlphaFoldDB" id="A0A6G1D3W4"/>
<evidence type="ECO:0000313" key="4">
    <source>
        <dbReference type="Proteomes" id="UP000479710"/>
    </source>
</evidence>
<evidence type="ECO:0000256" key="1">
    <source>
        <dbReference type="PROSITE-ProRule" id="PRU00259"/>
    </source>
</evidence>
<comment type="caution">
    <text evidence="3">The sequence shown here is derived from an EMBL/GenBank/DDBJ whole genome shotgun (WGS) entry which is preliminary data.</text>
</comment>
<evidence type="ECO:0000256" key="2">
    <source>
        <dbReference type="SAM" id="MobiDB-lite"/>
    </source>
</evidence>
<dbReference type="InterPro" id="IPR011989">
    <property type="entry name" value="ARM-like"/>
</dbReference>
<dbReference type="OrthoDB" id="682451at2759"/>
<evidence type="ECO:0000313" key="3">
    <source>
        <dbReference type="EMBL" id="KAF0906413.1"/>
    </source>
</evidence>
<gene>
    <name evidence="3" type="ORF">E2562_011411</name>
</gene>
<dbReference type="PANTHER" id="PTHR33115">
    <property type="entry name" value="ARM REPEAT SUPERFAMILY PROTEIN"/>
    <property type="match status" value="1"/>
</dbReference>
<dbReference type="PANTHER" id="PTHR33115:SF11">
    <property type="entry name" value="OS07G0654700 PROTEIN"/>
    <property type="match status" value="1"/>
</dbReference>
<organism evidence="3 4">
    <name type="scientific">Oryza meyeriana var. granulata</name>
    <dbReference type="NCBI Taxonomy" id="110450"/>
    <lineage>
        <taxon>Eukaryota</taxon>
        <taxon>Viridiplantae</taxon>
        <taxon>Streptophyta</taxon>
        <taxon>Embryophyta</taxon>
        <taxon>Tracheophyta</taxon>
        <taxon>Spermatophyta</taxon>
        <taxon>Magnoliopsida</taxon>
        <taxon>Liliopsida</taxon>
        <taxon>Poales</taxon>
        <taxon>Poaceae</taxon>
        <taxon>BOP clade</taxon>
        <taxon>Oryzoideae</taxon>
        <taxon>Oryzeae</taxon>
        <taxon>Oryzinae</taxon>
        <taxon>Oryza</taxon>
        <taxon>Oryza meyeriana</taxon>
    </lineage>
</organism>
<protein>
    <submittedName>
        <fullName evidence="3">Uncharacterized protein</fullName>
    </submittedName>
</protein>
<keyword evidence="4" id="KW-1185">Reference proteome</keyword>
<dbReference type="Proteomes" id="UP000479710">
    <property type="component" value="Unassembled WGS sequence"/>
</dbReference>